<dbReference type="AlphaFoldDB" id="Q5WRX6"/>
<sequence>MLSVEPLKSAQGAADYYSKAFNYYSGDATAMQWLGQGSQKLKLSGVVQKEQMLALLEGRLPDGQVLQNLEGEHRPGFDMTFSAPKSVSVLVGLGLAPELVRFHDEAVQLTIRQIEKEFAETRVSRRGEISFEKTNNLLVAAFRQPSSRANDPALHTHCVTMNITFHEGKARSLSSDPSREHGVIEQIQNNAHYCGLIYRQHLANKLKETGFHLRLTGKGLFEIDGVPDEVLHEFSTRRMDILGYMDEKGWNGAKSASTATVLTRKNKEEHDINLLTEDWKQRAKDIGFDAQAFMQHRDKSQSISWLSGVKDRLLALVNKYKKDSSPSEIEAAHACVVVAIETLSQRTSIFSERMLTQEAMKHSLIYPKAVSRQSIIESIQQEIKSQTLYEARCFDRGERLLTTPWLLTLETETIARIDRNKGAVPAIAHLNAVTAFQKMRSSLLPYPMTNSQKESMKVLLTSKDRYLAIQGYAGVAKTSMLSEARIFIEAQGHKLRGITVASSAAHELQEKAGIKADVFPLVHQELKEAQTASLTKTLFIIDEASMLSSHQGHELMKQIERVGARLVLVGDRAQLPSVNAGRIFGLTQEYGIETAVMDEVVRQKNEILRQAVIATTKGFVQEALDNLDVKTLATHKERIAWIANHWLSLSASARDETLLFAPTHANREEITTFIRSGLKQEGTLKGEQFSQIILKTKMMEPIQSRFVAYYQKGDMVRFNQSFKRNKIHAGSYYTVGEISKKHRQDNVLPLIDESGNLIKFNLNNLPNYKTHTAPFERTIEVYETKSLELLVGDKVMWTRNFKANDIRNGQCATLHEIKNNSFMFITKEGRLLTLEKSHPALKHLDYSYVLTNYKVQGKDAPYGIGLMESFHRFGSTLNNFYVQISRAIHGMTLVTDNKEELVHAIRRNSNEKPASMDITSSAQLIHHERRFGAQNQLSIQSVIDKKKSLEIQEISKSMNQDDLIIEKKGPHLTKQLSKELEL</sequence>
<dbReference type="InterPro" id="IPR027417">
    <property type="entry name" value="P-loop_NTPase"/>
</dbReference>
<evidence type="ECO:0000313" key="2">
    <source>
        <dbReference type="EMBL" id="CAH17351.1"/>
    </source>
</evidence>
<dbReference type="SUPFAM" id="SSF55464">
    <property type="entry name" value="Origin of replication-binding domain, RBD-like"/>
    <property type="match status" value="1"/>
</dbReference>
<dbReference type="Gene3D" id="2.30.30.940">
    <property type="match status" value="1"/>
</dbReference>
<dbReference type="Proteomes" id="UP000002517">
    <property type="component" value="Plasmid pLPL"/>
</dbReference>
<feature type="domain" description="TrwC relaxase" evidence="1">
    <location>
        <begin position="10"/>
        <end position="285"/>
    </location>
</feature>
<dbReference type="Pfam" id="PF08751">
    <property type="entry name" value="TrwC"/>
    <property type="match status" value="1"/>
</dbReference>
<dbReference type="NCBIfam" id="TIGR02686">
    <property type="entry name" value="relax_trwC"/>
    <property type="match status" value="1"/>
</dbReference>
<accession>Q5WRX6</accession>
<dbReference type="KEGG" id="lpf:plpl0032"/>
<geneLocation type="plasmid" evidence="2 3">
    <name>pLPL</name>
</geneLocation>
<dbReference type="RefSeq" id="WP_011212622.1">
    <property type="nucleotide sequence ID" value="NC_006366.1"/>
</dbReference>
<dbReference type="InterPro" id="IPR014059">
    <property type="entry name" value="TraI/TrwC_relax"/>
</dbReference>
<proteinExistence type="predicted"/>
<dbReference type="NCBIfam" id="NF041492">
    <property type="entry name" value="MobF"/>
    <property type="match status" value="1"/>
</dbReference>
<dbReference type="Pfam" id="PF13604">
    <property type="entry name" value="AAA_30"/>
    <property type="match status" value="1"/>
</dbReference>
<organism evidence="2 3">
    <name type="scientific">Legionella pneumophila (strain Lens)</name>
    <dbReference type="NCBI Taxonomy" id="297245"/>
    <lineage>
        <taxon>Bacteria</taxon>
        <taxon>Pseudomonadati</taxon>
        <taxon>Pseudomonadota</taxon>
        <taxon>Gammaproteobacteria</taxon>
        <taxon>Legionellales</taxon>
        <taxon>Legionellaceae</taxon>
        <taxon>Legionella</taxon>
    </lineage>
</organism>
<evidence type="ECO:0000313" key="3">
    <source>
        <dbReference type="Proteomes" id="UP000002517"/>
    </source>
</evidence>
<reference evidence="2 3" key="1">
    <citation type="journal article" date="2004" name="Nat. Genet.">
        <title>Evidence in the Legionella pneumophila genome for exploitation of host cell functions and high genome plasticity.</title>
        <authorList>
            <person name="Cazalet C."/>
            <person name="Rusniok C."/>
            <person name="Bruggemann H."/>
            <person name="Zidane N."/>
            <person name="Magnier A."/>
            <person name="Ma L."/>
            <person name="Tichit M."/>
            <person name="Jarraud S."/>
            <person name="Bouchier C."/>
            <person name="Vandenesch F."/>
            <person name="Kunst F."/>
            <person name="Etienne J."/>
            <person name="Glaser P."/>
            <person name="Buchrieser C."/>
        </authorList>
    </citation>
    <scope>NUCLEOTIDE SEQUENCE [LARGE SCALE GENOMIC DNA]</scope>
    <source>
        <strain evidence="2 3">Lens</strain>
        <plasmid evidence="3">Plasmid pLPL</plasmid>
    </source>
</reference>
<keyword evidence="2" id="KW-0614">Plasmid</keyword>
<dbReference type="SUPFAM" id="SSF52540">
    <property type="entry name" value="P-loop containing nucleoside triphosphate hydrolases"/>
    <property type="match status" value="2"/>
</dbReference>
<name>Q5WRX6_LEGPL</name>
<gene>
    <name evidence="2" type="ordered locus">plpl0032</name>
</gene>
<dbReference type="HOGENOM" id="CLU_001748_0_2_6"/>
<dbReference type="Gene3D" id="3.40.50.300">
    <property type="entry name" value="P-loop containing nucleotide triphosphate hydrolases"/>
    <property type="match status" value="2"/>
</dbReference>
<dbReference type="InterPro" id="IPR014862">
    <property type="entry name" value="TrwC"/>
</dbReference>
<dbReference type="EMBL" id="CR628339">
    <property type="protein sequence ID" value="CAH17351.1"/>
    <property type="molecule type" value="Genomic_DNA"/>
</dbReference>
<evidence type="ECO:0000259" key="1">
    <source>
        <dbReference type="Pfam" id="PF08751"/>
    </source>
</evidence>
<protein>
    <recommendedName>
        <fullName evidence="1">TrwC relaxase domain-containing protein</fullName>
    </recommendedName>
</protein>